<feature type="transmembrane region" description="Helical" evidence="1">
    <location>
        <begin position="2534"/>
        <end position="2557"/>
    </location>
</feature>
<dbReference type="KEGG" id="pluf:LFWB_1760"/>
<sequence>MNKKYNFTAFYFFIFLYFIFLCYYFINFIFIYGKNINTIPQLKVNSFINIFLEETNSNKKEKNIKQITSQNKFFFNPYKVKNNKKNNHFVWSSDNESNFEFDPNYFIQPEKKVFEKKETKLGIVSENKRLAYNAPLLNKYNKPELKTVLKEKYLGKLDNNLAETIKEIIIRFNSNLNNKNIQIYSIEDQKALVYLPDDYSGVVEVNFELKPELKTVLKEKYLGKLDNNSETSIRKAIFKLNPDLNNKNIKIYSIEDQKALVYLPDDYSGVVEVNFELKPELKTVLKEKYLGKLDNNLAETIKEIIIRFNSNLNNKNIQIYSIEDQKALVYLPDDYSGVVEVNFELKPELKTVLKEKYLGKLDNNSETSIRKAIFKLNPDLNNKNIQIYSIEDQKALVYLPDDYSGVVEVNFELKPELKTVLKEKYLGKLDNNLAETIKEIIIRFNSNLNNKNIQIYSIEDQKALVYLPDDYSGVVEVNFELKPELKTVLKEKYLGKLDNNSETSIRKAIFKLNPDLNNKNIQIYSIEDQKALVYLPDDYSGVVEVNFELKPELKTVLKEKYLGKLDNNLAETIKEIIIRFNSNLNNKNIQIYSIEDQKALVYLPDDYSGVVEVNFELKPELKTVLKEKYLGKLDNNSETSIRKAIFKLNPDLNNKNIQIYSIEDQKALVYLPDDYSGVVEVNFELKPELKTVLKEKYLGKLDNNLAETIKEIIIRFNSNLNNKNIQIYSIEDQKALVYLPDDYSGVVEVNFELKPELKTVLKEKYLGKLDNNSETSIRKAIFKLNPDLNNKNIKIYSIEDQKALVSFLDEYINSVEVSFKLKPELKTVLKEKYLGKLDNNSETSIRKAIFKLNPDLNNKNIKIYSIEDQKALVSFLDEYINSVEVSFKLKPELKTVLKEKYLGKLDNNSETSIRKAIFKLNPDLNNKNIKIYSIEDQKALVSFLDEYINSVEVSFKLKPELKTVLKEKYLGKLDNNSETSIRKAIFKLNPDLNNKNIKIYSIEDQKALVSFLDEYINSVEVSFKLKPELKTVLKEKYLGKLDNNSETSIRKAIFKLNPDLNNKNIKIYSIEDQKALVSFLDEYINSVEVSFKLKPELKTVLKEKYLGKLDNNLAETIKEIIIRFNSDLNNKNIKIYSIEDQKALVSFLDEYINSVEVSFKLKPELKTVLKEKYLGKLDNNSETSIRKAIFKLNPDLNNKNIKIYSIEDQKALVSFLDEYINSVEVSFKLKPELKTVLKEKYLGKLDNNSETSIRKAIFKLNPDLNNKNIKIYSIEDQKALVSFLDEYINSVEVSFKLKPELKTVLKEKYLGKLDNNSETSIRKAIFKLNPDLNNKNIKIYSIEDQKALVSFLDEYINSVEVSFKLKPELKTVLKEKYLGKLDNNLVETIKEIIIRFNSDLNNKNIKIYSIEDQKALVSFLDEYINSVEVSFKLKPELKTVLKEKYLGKLDNNSETSIRKAIFKLNPDLNNKNIKIYSIEDQKALVSFLDEYINSVEVSFKLKPELKTVLKEKYLGKLDNNSETSIRKAIFKLNPDLNNKNIKIYSIEDQKALVSFLDEYINSVEVSFKLKPELKTVLKEKYLGKLDNNSETSIRKAIFKLNPDLNNKNIKIYSIEDQKALVSFLDEYINSVEVSFKLKPELKTVLKEKYLGKLDNNSETSIRKAIFKLNPDLNNKNIKIYSIEDQKALVSFLDEYINSVEVSFKLKPELKTVLKEKYLGKLDNNSETSIRKAIFKLNPDLNNKNIKIYSIEDQKALVSFLDEYINSVEVSFKLKPELKTVLKEKYLGKLDNNSETSIRKAIFKLNPDLNNKNIKIYSIEDQKALVSFLDEYINSVEVSFKLKPELKTVLKEKYLGKLDNNSETSIRKAIFKLNPDLNNKNIQIYSIEDQKALVYLPDDYSGVVEVNFELKPELKTVLKEKYLGKLDNNLAETIKEIIIRFNSNLNNKNIQIYSIEDQKALVYLPDDYSGVVEVNFELKPELKTVLKEKYLGKLDNNSETSIRKAIFKLNPDLNNKNIKIYSIEDQKALVSFLDEYINSVEVSFKLKPELKTVLKEKYLGKLDNNSETSIRKAIFKLNPDLNNKNIKIYSIEDQKALVSFLDEYINSVEVSFKLKPELKTVLKEKYLGKLDNNSETSIRKAIFKLNPDLNNKNIKIYSIEDQKALVSFLDEYINSVEVSFKLKPELKTVLKEKYLGKLDNNSETSIRKAIFKLNPDLNNKNIKIYSIEDQKALVSFLDEYINSVEVSFKLKPELKTVLKEKYLGKLDNNSETSIRKAIFKLNPDLNNKNIKIYSIEDQKALVSFLDEYINSVEVSFKLKPELKTVLKEKYLGKLDNNSETSIRKAIFKLNPDLNNKNIQIYSIEDQKALVYLPDDYSGVVEVNFELKPELKTVLKEKYLGKLDNNLAETIKEIIIRFNSNLNNKNIQIYSIEDQKALVYLPDDYSGVVEVNFELKPELKTVLKEKYLGKLDNNSETSIRKAIFKLNPDLNNKNIKIYSIEDQKALVSFLDEFKGKTLVSFELYKEKKLNNQNSFIYYWLIFLLIATFVLFSITLVSFIKK</sequence>
<name>A0A975FKR2_LOWBP</name>
<feature type="domain" description="ELK" evidence="2">
    <location>
        <begin position="1300"/>
        <end position="1326"/>
    </location>
</feature>
<feature type="domain" description="ELK" evidence="2">
    <location>
        <begin position="1980"/>
        <end position="2006"/>
    </location>
</feature>
<feature type="domain" description="ELK" evidence="2">
    <location>
        <begin position="212"/>
        <end position="238"/>
    </location>
</feature>
<evidence type="ECO:0000256" key="1">
    <source>
        <dbReference type="SAM" id="Phobius"/>
    </source>
</evidence>
<keyword evidence="4" id="KW-1185">Reference proteome</keyword>
<dbReference type="InterPro" id="IPR005539">
    <property type="entry name" value="ELK_dom"/>
</dbReference>
<feature type="domain" description="ELK" evidence="2">
    <location>
        <begin position="1844"/>
        <end position="1870"/>
    </location>
</feature>
<feature type="transmembrane region" description="Helical" evidence="1">
    <location>
        <begin position="12"/>
        <end position="33"/>
    </location>
</feature>
<evidence type="ECO:0000259" key="2">
    <source>
        <dbReference type="SMART" id="SM01188"/>
    </source>
</evidence>
<feature type="domain" description="ELK" evidence="2">
    <location>
        <begin position="348"/>
        <end position="374"/>
    </location>
</feature>
<feature type="domain" description="ELK" evidence="2">
    <location>
        <begin position="688"/>
        <end position="709"/>
    </location>
</feature>
<reference evidence="3" key="1">
    <citation type="submission" date="2020-06" db="EMBL/GenBank/DDBJ databases">
        <title>Complete genome sequence of Candidatus Phytoplasma luffae NCHU2019.</title>
        <authorList>
            <person name="Cho S.-T."/>
            <person name="Tan C.-M."/>
            <person name="Li J.-R."/>
            <person name="Chien Y.-Y."/>
            <person name="Chiu Y.-C."/>
            <person name="Yang J.-Y."/>
            <person name="Kuo C.-H."/>
        </authorList>
    </citation>
    <scope>NUCLEOTIDE SEQUENCE</scope>
    <source>
        <strain evidence="3">NCHU2019</strain>
    </source>
</reference>
<dbReference type="GO" id="GO:0003677">
    <property type="term" value="F:DNA binding"/>
    <property type="evidence" value="ECO:0007669"/>
    <property type="project" value="InterPro"/>
</dbReference>
<feature type="domain" description="ELK" evidence="2">
    <location>
        <begin position="1776"/>
        <end position="1802"/>
    </location>
</feature>
<proteinExistence type="predicted"/>
<dbReference type="RefSeq" id="WP_210954800.1">
    <property type="nucleotide sequence ID" value="NZ_CP054393.1"/>
</dbReference>
<feature type="domain" description="ELK" evidence="2">
    <location>
        <begin position="824"/>
        <end position="850"/>
    </location>
</feature>
<dbReference type="EMBL" id="CP054393">
    <property type="protein sequence ID" value="QTX02746.1"/>
    <property type="molecule type" value="Genomic_DNA"/>
</dbReference>
<feature type="domain" description="ELK" evidence="2">
    <location>
        <begin position="1912"/>
        <end position="1933"/>
    </location>
</feature>
<dbReference type="Proteomes" id="UP000672038">
    <property type="component" value="Chromosome"/>
</dbReference>
<feature type="domain" description="ELK" evidence="2">
    <location>
        <begin position="280"/>
        <end position="301"/>
    </location>
</feature>
<feature type="domain" description="ELK" evidence="2">
    <location>
        <begin position="756"/>
        <end position="782"/>
    </location>
</feature>
<accession>A0A975FKR2</accession>
<gene>
    <name evidence="3" type="ORF">LFWB_1760</name>
</gene>
<evidence type="ECO:0000313" key="4">
    <source>
        <dbReference type="Proteomes" id="UP000672038"/>
    </source>
</evidence>
<feature type="domain" description="ELK" evidence="2">
    <location>
        <begin position="1164"/>
        <end position="1190"/>
    </location>
</feature>
<feature type="domain" description="ELK" evidence="2">
    <location>
        <begin position="2184"/>
        <end position="2210"/>
    </location>
</feature>
<feature type="domain" description="ELK" evidence="2">
    <location>
        <begin position="892"/>
        <end position="918"/>
    </location>
</feature>
<feature type="domain" description="ELK" evidence="2">
    <location>
        <begin position="484"/>
        <end position="510"/>
    </location>
</feature>
<feature type="domain" description="ELK" evidence="2">
    <location>
        <begin position="1028"/>
        <end position="1054"/>
    </location>
</feature>
<feature type="domain" description="ELK" evidence="2">
    <location>
        <begin position="2048"/>
        <end position="2074"/>
    </location>
</feature>
<feature type="domain" description="ELK" evidence="2">
    <location>
        <begin position="1708"/>
        <end position="1734"/>
    </location>
</feature>
<feature type="domain" description="ELK" evidence="2">
    <location>
        <begin position="416"/>
        <end position="437"/>
    </location>
</feature>
<feature type="domain" description="ELK" evidence="2">
    <location>
        <begin position="2252"/>
        <end position="2278"/>
    </location>
</feature>
<feature type="domain" description="ELK" evidence="2">
    <location>
        <begin position="2116"/>
        <end position="2142"/>
    </location>
</feature>
<feature type="domain" description="ELK" evidence="2">
    <location>
        <begin position="1640"/>
        <end position="1666"/>
    </location>
</feature>
<feature type="domain" description="ELK" evidence="2">
    <location>
        <begin position="1436"/>
        <end position="1462"/>
    </location>
</feature>
<feature type="domain" description="ELK" evidence="2">
    <location>
        <begin position="2456"/>
        <end position="2482"/>
    </location>
</feature>
<feature type="domain" description="ELK" evidence="2">
    <location>
        <begin position="620"/>
        <end position="646"/>
    </location>
</feature>
<keyword evidence="1" id="KW-0812">Transmembrane</keyword>
<organism evidence="3 4">
    <name type="scientific">Loofah witches'-broom phytoplasma</name>
    <dbReference type="NCBI Taxonomy" id="35773"/>
    <lineage>
        <taxon>Bacteria</taxon>
        <taxon>Bacillati</taxon>
        <taxon>Mycoplasmatota</taxon>
        <taxon>Mollicutes</taxon>
        <taxon>Acholeplasmatales</taxon>
        <taxon>Acholeplasmataceae</taxon>
        <taxon>Candidatus Phytoplasma</taxon>
        <taxon>16SrVIII (Loofah witches'-broom group)</taxon>
    </lineage>
</organism>
<feature type="domain" description="ELK" evidence="2">
    <location>
        <begin position="1096"/>
        <end position="1117"/>
    </location>
</feature>
<feature type="domain" description="ELK" evidence="2">
    <location>
        <begin position="2320"/>
        <end position="2346"/>
    </location>
</feature>
<feature type="domain" description="ELK" evidence="2">
    <location>
        <begin position="1572"/>
        <end position="1598"/>
    </location>
</feature>
<feature type="domain" description="ELK" evidence="2">
    <location>
        <begin position="2388"/>
        <end position="2409"/>
    </location>
</feature>
<feature type="domain" description="ELK" evidence="2">
    <location>
        <begin position="552"/>
        <end position="573"/>
    </location>
</feature>
<dbReference type="SMART" id="SM01188">
    <property type="entry name" value="ELK"/>
    <property type="match status" value="35"/>
</dbReference>
<keyword evidence="1" id="KW-1133">Transmembrane helix</keyword>
<protein>
    <recommendedName>
        <fullName evidence="2">ELK domain-containing protein</fullName>
    </recommendedName>
</protein>
<feature type="domain" description="ELK" evidence="2">
    <location>
        <begin position="960"/>
        <end position="986"/>
    </location>
</feature>
<feature type="domain" description="ELK" evidence="2">
    <location>
        <begin position="1232"/>
        <end position="1258"/>
    </location>
</feature>
<evidence type="ECO:0000313" key="3">
    <source>
        <dbReference type="EMBL" id="QTX02746.1"/>
    </source>
</evidence>
<feature type="domain" description="ELK" evidence="2">
    <location>
        <begin position="144"/>
        <end position="165"/>
    </location>
</feature>
<feature type="domain" description="ELK" evidence="2">
    <location>
        <begin position="1368"/>
        <end position="1390"/>
    </location>
</feature>
<feature type="domain" description="ELK" evidence="2">
    <location>
        <begin position="1504"/>
        <end position="1530"/>
    </location>
</feature>
<keyword evidence="1" id="KW-0472">Membrane</keyword>